<feature type="domain" description="Serine aminopeptidase S33" evidence="1">
    <location>
        <begin position="26"/>
        <end position="290"/>
    </location>
</feature>
<evidence type="ECO:0000313" key="2">
    <source>
        <dbReference type="EMBL" id="MES1929774.1"/>
    </source>
</evidence>
<dbReference type="Pfam" id="PF12146">
    <property type="entry name" value="Hydrolase_4"/>
    <property type="match status" value="1"/>
</dbReference>
<sequence>MYESQQVSAEGGTRLVAYHWPATIRSRASLVIVHGMAEHARRYSRFAERLARRGIDVHGFDLRGHGATTRSIDHGFMGDRTTWDVLIDDVQRIRRRAQETNNGPVFLFGHSLGSFIAQAVLQKHGHDYAGAILCGVDMPNRTQSRLAACLARLEIARMDTTGSSDLLQRLIIGPYDRRLKRHLGDNRDNGWLSSDSAAVDAYEADPDCGFALRAGTWHTVLRGIVRSHGPHARRRIPVGLPLLLIAGGNDPMGQFGRGPERLARAFEGDGQTDLELRIYEGLRHELLHERAADTVTEDIRAWIESRIGTAPVDDRPRALT</sequence>
<dbReference type="Gene3D" id="3.40.50.1820">
    <property type="entry name" value="alpha/beta hydrolase"/>
    <property type="match status" value="1"/>
</dbReference>
<proteinExistence type="predicted"/>
<dbReference type="InterPro" id="IPR022742">
    <property type="entry name" value="Hydrolase_4"/>
</dbReference>
<dbReference type="SUPFAM" id="SSF53474">
    <property type="entry name" value="alpha/beta-Hydrolases"/>
    <property type="match status" value="1"/>
</dbReference>
<dbReference type="EMBL" id="APND01000003">
    <property type="protein sequence ID" value="MES1929774.1"/>
    <property type="molecule type" value="Genomic_DNA"/>
</dbReference>
<dbReference type="InterPro" id="IPR029058">
    <property type="entry name" value="AB_hydrolase_fold"/>
</dbReference>
<keyword evidence="2" id="KW-0378">Hydrolase</keyword>
<evidence type="ECO:0000259" key="1">
    <source>
        <dbReference type="Pfam" id="PF12146"/>
    </source>
</evidence>
<protein>
    <submittedName>
        <fullName evidence="2">Alpha/beta fold family hydrolase</fullName>
    </submittedName>
</protein>
<dbReference type="Proteomes" id="UP001460888">
    <property type="component" value="Unassembled WGS sequence"/>
</dbReference>
<dbReference type="PANTHER" id="PTHR11614">
    <property type="entry name" value="PHOSPHOLIPASE-RELATED"/>
    <property type="match status" value="1"/>
</dbReference>
<keyword evidence="3" id="KW-1185">Reference proteome</keyword>
<dbReference type="RefSeq" id="WP_353111325.1">
    <property type="nucleotide sequence ID" value="NZ_APND01000003.1"/>
</dbReference>
<gene>
    <name evidence="2" type="ORF">SADO_10969</name>
</gene>
<dbReference type="InterPro" id="IPR051044">
    <property type="entry name" value="MAG_DAG_Lipase"/>
</dbReference>
<accession>A0ABV2B1L6</accession>
<evidence type="ECO:0000313" key="3">
    <source>
        <dbReference type="Proteomes" id="UP001460888"/>
    </source>
</evidence>
<comment type="caution">
    <text evidence="2">The sequence shown here is derived from an EMBL/GenBank/DDBJ whole genome shotgun (WGS) entry which is preliminary data.</text>
</comment>
<organism evidence="2 3">
    <name type="scientific">Salinisphaera dokdonensis CL-ES53</name>
    <dbReference type="NCBI Taxonomy" id="1304272"/>
    <lineage>
        <taxon>Bacteria</taxon>
        <taxon>Pseudomonadati</taxon>
        <taxon>Pseudomonadota</taxon>
        <taxon>Gammaproteobacteria</taxon>
        <taxon>Salinisphaerales</taxon>
        <taxon>Salinisphaeraceae</taxon>
        <taxon>Salinisphaera</taxon>
    </lineage>
</organism>
<dbReference type="GO" id="GO:0016787">
    <property type="term" value="F:hydrolase activity"/>
    <property type="evidence" value="ECO:0007669"/>
    <property type="project" value="UniProtKB-KW"/>
</dbReference>
<reference evidence="2 3" key="1">
    <citation type="submission" date="2013-03" db="EMBL/GenBank/DDBJ databases">
        <title>Salinisphaera dokdonensis CL-ES53 Genome Sequencing.</title>
        <authorList>
            <person name="Li C."/>
            <person name="Lai Q."/>
            <person name="Shao Z."/>
        </authorList>
    </citation>
    <scope>NUCLEOTIDE SEQUENCE [LARGE SCALE GENOMIC DNA]</scope>
    <source>
        <strain evidence="2 3">CL-ES53</strain>
    </source>
</reference>
<name>A0ABV2B1L6_9GAMM</name>